<keyword evidence="1" id="KW-0472">Membrane</keyword>
<dbReference type="OrthoDB" id="1095931at2"/>
<dbReference type="EMBL" id="RAPN01000001">
    <property type="protein sequence ID" value="RKD89705.1"/>
    <property type="molecule type" value="Genomic_DNA"/>
</dbReference>
<accession>A0A419W2J2</accession>
<evidence type="ECO:0000313" key="3">
    <source>
        <dbReference type="Proteomes" id="UP000283387"/>
    </source>
</evidence>
<proteinExistence type="predicted"/>
<dbReference type="RefSeq" id="WP_120271162.1">
    <property type="nucleotide sequence ID" value="NZ_RAPN01000001.1"/>
</dbReference>
<gene>
    <name evidence="2" type="ORF">BC643_0036</name>
</gene>
<name>A0A419W2J2_9BACT</name>
<feature type="transmembrane region" description="Helical" evidence="1">
    <location>
        <begin position="77"/>
        <end position="100"/>
    </location>
</feature>
<keyword evidence="3" id="KW-1185">Reference proteome</keyword>
<sequence>MTKKLRLIFGFYRSFAFPSLLITMACVAIIYANGLSAITALFWFKIATLGVTVYFVNIYKRHEFYYYKNLGLPRLQLWIPTLIFDFSLFLTLTILTGKFYGASVGS</sequence>
<reference evidence="2 3" key="1">
    <citation type="submission" date="2018-09" db="EMBL/GenBank/DDBJ databases">
        <title>Genomic Encyclopedia of Archaeal and Bacterial Type Strains, Phase II (KMG-II): from individual species to whole genera.</title>
        <authorList>
            <person name="Goeker M."/>
        </authorList>
    </citation>
    <scope>NUCLEOTIDE SEQUENCE [LARGE SCALE GENOMIC DNA]</scope>
    <source>
        <strain evidence="2 3">DSM 27148</strain>
    </source>
</reference>
<feature type="transmembrane region" description="Helical" evidence="1">
    <location>
        <begin position="37"/>
        <end position="56"/>
    </location>
</feature>
<keyword evidence="1" id="KW-1133">Transmembrane helix</keyword>
<dbReference type="AlphaFoldDB" id="A0A419W2J2"/>
<dbReference type="PROSITE" id="PS51257">
    <property type="entry name" value="PROKAR_LIPOPROTEIN"/>
    <property type="match status" value="1"/>
</dbReference>
<comment type="caution">
    <text evidence="2">The sequence shown here is derived from an EMBL/GenBank/DDBJ whole genome shotgun (WGS) entry which is preliminary data.</text>
</comment>
<evidence type="ECO:0000256" key="1">
    <source>
        <dbReference type="SAM" id="Phobius"/>
    </source>
</evidence>
<dbReference type="Proteomes" id="UP000283387">
    <property type="component" value="Unassembled WGS sequence"/>
</dbReference>
<evidence type="ECO:0000313" key="2">
    <source>
        <dbReference type="EMBL" id="RKD89705.1"/>
    </source>
</evidence>
<keyword evidence="1" id="KW-0812">Transmembrane</keyword>
<protein>
    <submittedName>
        <fullName evidence="2">Uncharacterized protein</fullName>
    </submittedName>
</protein>
<organism evidence="2 3">
    <name type="scientific">Mangrovibacterium diazotrophicum</name>
    <dbReference type="NCBI Taxonomy" id="1261403"/>
    <lineage>
        <taxon>Bacteria</taxon>
        <taxon>Pseudomonadati</taxon>
        <taxon>Bacteroidota</taxon>
        <taxon>Bacteroidia</taxon>
        <taxon>Marinilabiliales</taxon>
        <taxon>Prolixibacteraceae</taxon>
        <taxon>Mangrovibacterium</taxon>
    </lineage>
</organism>
<feature type="transmembrane region" description="Helical" evidence="1">
    <location>
        <begin position="12"/>
        <end position="31"/>
    </location>
</feature>